<evidence type="ECO:0000313" key="10">
    <source>
        <dbReference type="Proteomes" id="UP000799750"/>
    </source>
</evidence>
<comment type="subcellular location">
    <subcellularLocation>
        <location evidence="1">Membrane</location>
        <topology evidence="1">Multi-pass membrane protein</topology>
    </subcellularLocation>
</comment>
<feature type="transmembrane region" description="Helical" evidence="7">
    <location>
        <begin position="42"/>
        <end position="62"/>
    </location>
</feature>
<evidence type="ECO:0000256" key="6">
    <source>
        <dbReference type="SAM" id="MobiDB-lite"/>
    </source>
</evidence>
<name>A0A6A6R0C0_9PEZI</name>
<evidence type="ECO:0000259" key="8">
    <source>
        <dbReference type="Pfam" id="PF20684"/>
    </source>
</evidence>
<feature type="transmembrane region" description="Helical" evidence="7">
    <location>
        <begin position="172"/>
        <end position="191"/>
    </location>
</feature>
<reference evidence="9" key="1">
    <citation type="journal article" date="2020" name="Stud. Mycol.">
        <title>101 Dothideomycetes genomes: a test case for predicting lifestyles and emergence of pathogens.</title>
        <authorList>
            <person name="Haridas S."/>
            <person name="Albert R."/>
            <person name="Binder M."/>
            <person name="Bloem J."/>
            <person name="Labutti K."/>
            <person name="Salamov A."/>
            <person name="Andreopoulos B."/>
            <person name="Baker S."/>
            <person name="Barry K."/>
            <person name="Bills G."/>
            <person name="Bluhm B."/>
            <person name="Cannon C."/>
            <person name="Castanera R."/>
            <person name="Culley D."/>
            <person name="Daum C."/>
            <person name="Ezra D."/>
            <person name="Gonzalez J."/>
            <person name="Henrissat B."/>
            <person name="Kuo A."/>
            <person name="Liang C."/>
            <person name="Lipzen A."/>
            <person name="Lutzoni F."/>
            <person name="Magnuson J."/>
            <person name="Mondo S."/>
            <person name="Nolan M."/>
            <person name="Ohm R."/>
            <person name="Pangilinan J."/>
            <person name="Park H.-J."/>
            <person name="Ramirez L."/>
            <person name="Alfaro M."/>
            <person name="Sun H."/>
            <person name="Tritt A."/>
            <person name="Yoshinaga Y."/>
            <person name="Zwiers L.-H."/>
            <person name="Turgeon B."/>
            <person name="Goodwin S."/>
            <person name="Spatafora J."/>
            <person name="Crous P."/>
            <person name="Grigoriev I."/>
        </authorList>
    </citation>
    <scope>NUCLEOTIDE SEQUENCE</scope>
    <source>
        <strain evidence="9">CBS 269.34</strain>
    </source>
</reference>
<dbReference type="Proteomes" id="UP000799750">
    <property type="component" value="Unassembled WGS sequence"/>
</dbReference>
<keyword evidence="10" id="KW-1185">Reference proteome</keyword>
<feature type="compositionally biased region" description="Basic and acidic residues" evidence="6">
    <location>
        <begin position="319"/>
        <end position="328"/>
    </location>
</feature>
<comment type="similarity">
    <text evidence="5">Belongs to the SAT4 family.</text>
</comment>
<dbReference type="PANTHER" id="PTHR33048">
    <property type="entry name" value="PTH11-LIKE INTEGRAL MEMBRANE PROTEIN (AFU_ORTHOLOGUE AFUA_5G11245)"/>
    <property type="match status" value="1"/>
</dbReference>
<feature type="domain" description="Rhodopsin" evidence="8">
    <location>
        <begin position="128"/>
        <end position="275"/>
    </location>
</feature>
<dbReference type="PANTHER" id="PTHR33048:SF158">
    <property type="entry name" value="MEMBRANE PROTEIN PTH11-LIKE, PUTATIVE-RELATED"/>
    <property type="match status" value="1"/>
</dbReference>
<evidence type="ECO:0000256" key="2">
    <source>
        <dbReference type="ARBA" id="ARBA00022692"/>
    </source>
</evidence>
<dbReference type="AlphaFoldDB" id="A0A6A6R0C0"/>
<proteinExistence type="inferred from homology"/>
<feature type="transmembrane region" description="Helical" evidence="7">
    <location>
        <begin position="211"/>
        <end position="231"/>
    </location>
</feature>
<dbReference type="InterPro" id="IPR052337">
    <property type="entry name" value="SAT4-like"/>
</dbReference>
<feature type="transmembrane region" description="Helical" evidence="7">
    <location>
        <begin position="126"/>
        <end position="151"/>
    </location>
</feature>
<keyword evidence="4 7" id="KW-0472">Membrane</keyword>
<protein>
    <recommendedName>
        <fullName evidence="8">Rhodopsin domain-containing protein</fullName>
    </recommendedName>
</protein>
<evidence type="ECO:0000313" key="9">
    <source>
        <dbReference type="EMBL" id="KAF2498145.1"/>
    </source>
</evidence>
<accession>A0A6A6R0C0</accession>
<evidence type="ECO:0000256" key="5">
    <source>
        <dbReference type="ARBA" id="ARBA00038359"/>
    </source>
</evidence>
<dbReference type="OrthoDB" id="444631at2759"/>
<evidence type="ECO:0000256" key="1">
    <source>
        <dbReference type="ARBA" id="ARBA00004141"/>
    </source>
</evidence>
<dbReference type="Pfam" id="PF20684">
    <property type="entry name" value="Fung_rhodopsin"/>
    <property type="match status" value="1"/>
</dbReference>
<evidence type="ECO:0000256" key="4">
    <source>
        <dbReference type="ARBA" id="ARBA00023136"/>
    </source>
</evidence>
<feature type="region of interest" description="Disordered" evidence="6">
    <location>
        <begin position="317"/>
        <end position="336"/>
    </location>
</feature>
<feature type="transmembrane region" description="Helical" evidence="7">
    <location>
        <begin position="83"/>
        <end position="103"/>
    </location>
</feature>
<dbReference type="EMBL" id="MU004185">
    <property type="protein sequence ID" value="KAF2498145.1"/>
    <property type="molecule type" value="Genomic_DNA"/>
</dbReference>
<dbReference type="InterPro" id="IPR049326">
    <property type="entry name" value="Rhodopsin_dom_fungi"/>
</dbReference>
<gene>
    <name evidence="9" type="ORF">BU16DRAFT_558220</name>
</gene>
<evidence type="ECO:0000256" key="7">
    <source>
        <dbReference type="SAM" id="Phobius"/>
    </source>
</evidence>
<keyword evidence="3 7" id="KW-1133">Transmembrane helix</keyword>
<organism evidence="9 10">
    <name type="scientific">Lophium mytilinum</name>
    <dbReference type="NCBI Taxonomy" id="390894"/>
    <lineage>
        <taxon>Eukaryota</taxon>
        <taxon>Fungi</taxon>
        <taxon>Dikarya</taxon>
        <taxon>Ascomycota</taxon>
        <taxon>Pezizomycotina</taxon>
        <taxon>Dothideomycetes</taxon>
        <taxon>Pleosporomycetidae</taxon>
        <taxon>Mytilinidiales</taxon>
        <taxon>Mytilinidiaceae</taxon>
        <taxon>Lophium</taxon>
    </lineage>
</organism>
<evidence type="ECO:0000256" key="3">
    <source>
        <dbReference type="ARBA" id="ARBA00022989"/>
    </source>
</evidence>
<sequence>MPYIAPDPKLLKSIPPEIFETLPGQPPPPGMSSNFIDPPTRVPIVLGVSITLFVLASVCYLVRMWTKSLIMKKWQWDDLTITLGFMCSIVYFVAMIWGSVYGATGRHAWDVKLATELNVATLHQDYITTIMVGATLSGIFYVAVTITAFVLNSPWHGEALLDTILSWHYLKFAEFAIPTGVIGMVVDWYLLFLPMPALWILHMSFGRKIGVMLVFMTGGLAAIASTITLYYRVKIQNDLSDAPWKVAYVLLWSQIEMFAGVAASSMPSVRQFVSRQDVFKSWGPSLKRSIFRSSSAGQQEKMPGHVATLREWIGSQVSRKADSQKDPAVESGGGSDTLVHLTVT</sequence>
<dbReference type="GO" id="GO:0016020">
    <property type="term" value="C:membrane"/>
    <property type="evidence" value="ECO:0007669"/>
    <property type="project" value="UniProtKB-SubCell"/>
</dbReference>
<keyword evidence="2 7" id="KW-0812">Transmembrane</keyword>